<organism evidence="1 3">
    <name type="scientific">Didymodactylos carnosus</name>
    <dbReference type="NCBI Taxonomy" id="1234261"/>
    <lineage>
        <taxon>Eukaryota</taxon>
        <taxon>Metazoa</taxon>
        <taxon>Spiralia</taxon>
        <taxon>Gnathifera</taxon>
        <taxon>Rotifera</taxon>
        <taxon>Eurotatoria</taxon>
        <taxon>Bdelloidea</taxon>
        <taxon>Philodinida</taxon>
        <taxon>Philodinidae</taxon>
        <taxon>Didymodactylos</taxon>
    </lineage>
</organism>
<dbReference type="EMBL" id="CAJOBA010007275">
    <property type="protein sequence ID" value="CAF3797656.1"/>
    <property type="molecule type" value="Genomic_DNA"/>
</dbReference>
<dbReference type="AlphaFoldDB" id="A0A8S2DTK6"/>
<protein>
    <submittedName>
        <fullName evidence="1">Uncharacterized protein</fullName>
    </submittedName>
</protein>
<proteinExistence type="predicted"/>
<name>A0A8S2DTK6_9BILA</name>
<sequence length="82" mass="9403">KELIELSENLLSQPSEISQEIIEKIEFSKIQLKLNEAVINDEQIFIEIVHEKKDDQSLPPTSLTPPCELVDLTSLIEQQDED</sequence>
<gene>
    <name evidence="1" type="ORF">OVA965_LOCUS15906</name>
    <name evidence="2" type="ORF">TMI583_LOCUS15914</name>
</gene>
<feature type="non-terminal residue" evidence="1">
    <location>
        <position position="1"/>
    </location>
</feature>
<dbReference type="Proteomes" id="UP000682733">
    <property type="component" value="Unassembled WGS sequence"/>
</dbReference>
<dbReference type="EMBL" id="CAJNOK010007265">
    <property type="protein sequence ID" value="CAF1029312.1"/>
    <property type="molecule type" value="Genomic_DNA"/>
</dbReference>
<accession>A0A8S2DTK6</accession>
<evidence type="ECO:0000313" key="1">
    <source>
        <dbReference type="EMBL" id="CAF1029312.1"/>
    </source>
</evidence>
<comment type="caution">
    <text evidence="1">The sequence shown here is derived from an EMBL/GenBank/DDBJ whole genome shotgun (WGS) entry which is preliminary data.</text>
</comment>
<evidence type="ECO:0000313" key="3">
    <source>
        <dbReference type="Proteomes" id="UP000677228"/>
    </source>
</evidence>
<dbReference type="Proteomes" id="UP000677228">
    <property type="component" value="Unassembled WGS sequence"/>
</dbReference>
<reference evidence="1" key="1">
    <citation type="submission" date="2021-02" db="EMBL/GenBank/DDBJ databases">
        <authorList>
            <person name="Nowell W R."/>
        </authorList>
    </citation>
    <scope>NUCLEOTIDE SEQUENCE</scope>
</reference>
<evidence type="ECO:0000313" key="2">
    <source>
        <dbReference type="EMBL" id="CAF3797656.1"/>
    </source>
</evidence>